<keyword evidence="3" id="KW-1185">Reference proteome</keyword>
<dbReference type="PANTHER" id="PTHR30595:SF6">
    <property type="entry name" value="SCHLAFEN ALBA-2 DOMAIN-CONTAINING PROTEIN"/>
    <property type="match status" value="1"/>
</dbReference>
<dbReference type="PANTHER" id="PTHR30595">
    <property type="entry name" value="GLPR-RELATED TRANSCRIPTIONAL REPRESSOR"/>
    <property type="match status" value="1"/>
</dbReference>
<dbReference type="SUPFAM" id="SSF46785">
    <property type="entry name" value="Winged helix' DNA-binding domain"/>
    <property type="match status" value="1"/>
</dbReference>
<proteinExistence type="predicted"/>
<dbReference type="OrthoDB" id="9805115at2"/>
<dbReference type="Pfam" id="PF13749">
    <property type="entry name" value="HATPase_c_4"/>
    <property type="match status" value="1"/>
</dbReference>
<dbReference type="InterPro" id="IPR036390">
    <property type="entry name" value="WH_DNA-bd_sf"/>
</dbReference>
<evidence type="ECO:0000259" key="1">
    <source>
        <dbReference type="Pfam" id="PF04326"/>
    </source>
</evidence>
<dbReference type="RefSeq" id="WP_129387940.1">
    <property type="nucleotide sequence ID" value="NZ_CP035494.1"/>
</dbReference>
<dbReference type="InterPro" id="IPR007421">
    <property type="entry name" value="Schlafen_AlbA_2_dom"/>
</dbReference>
<name>A0A4V0YD83_9MICO</name>
<accession>A0A4V0YD83</accession>
<dbReference type="InterPro" id="IPR038461">
    <property type="entry name" value="Schlafen_AlbA_2_dom_sf"/>
</dbReference>
<gene>
    <name evidence="2" type="ORF">ET475_07275</name>
</gene>
<dbReference type="Gene3D" id="3.30.565.60">
    <property type="match status" value="1"/>
</dbReference>
<dbReference type="AlphaFoldDB" id="A0A4V0YD83"/>
<dbReference type="KEGG" id="mprt:ET475_07275"/>
<dbReference type="Pfam" id="PF04326">
    <property type="entry name" value="SLFN_AlbA_2"/>
    <property type="match status" value="1"/>
</dbReference>
<reference evidence="2 3" key="1">
    <citation type="submission" date="2019-01" db="EMBL/GenBank/DDBJ databases">
        <title>Genome sequencing of strain DFW100M-13.</title>
        <authorList>
            <person name="Heo J."/>
            <person name="Kim S.-J."/>
            <person name="Kim J.-S."/>
            <person name="Hong S.-B."/>
            <person name="Kwon S.-W."/>
        </authorList>
    </citation>
    <scope>NUCLEOTIDE SEQUENCE [LARGE SCALE GENOMIC DNA]</scope>
    <source>
        <strain evidence="2 3">DFW100M-13</strain>
    </source>
</reference>
<dbReference type="Proteomes" id="UP000293995">
    <property type="component" value="Chromosome"/>
</dbReference>
<dbReference type="Gene3D" id="1.10.10.10">
    <property type="entry name" value="Winged helix-like DNA-binding domain superfamily/Winged helix DNA-binding domain"/>
    <property type="match status" value="1"/>
</dbReference>
<dbReference type="InterPro" id="IPR036388">
    <property type="entry name" value="WH-like_DNA-bd_sf"/>
</dbReference>
<dbReference type="InterPro" id="IPR038475">
    <property type="entry name" value="RecG_C_sf"/>
</dbReference>
<evidence type="ECO:0000313" key="3">
    <source>
        <dbReference type="Proteomes" id="UP000293995"/>
    </source>
</evidence>
<feature type="domain" description="Schlafen AlbA-2" evidence="1">
    <location>
        <begin position="26"/>
        <end position="140"/>
    </location>
</feature>
<evidence type="ECO:0000313" key="2">
    <source>
        <dbReference type="EMBL" id="QAY59811.1"/>
    </source>
</evidence>
<sequence>MSTNEVDRALNADIRQRAAQLLALPEDQWFERKSVRIAPKDLAKTLCAMGNAEGGTVIIGLSNGAVEGTRNHAKSVNALRQASMDHTSPPVRTHFSTVGCINDLQELDNLLIAHVQPGEAVHEMTNGDCYLRVGDESRKLGFAQRQELHFDRGVAQFDGSPVSNMTPADLDPTLLRNYRLNAGFSGTNTQLLRNRGLLASTGDVTAAGYLLFAPNPTEGFPHAVIRVVRYRSTSRGSGANLNVEAGFDERVEGPIPTAIGRARSLIDAWQPRRTRLLGGTFVDEPVVPPDAWMEGLVNAVVHRSYSLAGDHVRVEIFPDRIEITSPGRFPGLADPTRPLDISRYARNPRIARVCTDLRITRELGEGIRRMFEEMRDRGLTDPAYRQGTGSVTLTLSAQSRLPEDVLQRLPRGASDTLSALRATHQPLGTGDLLELTGLSRPTLVKQLNALRAEGLVQWTGRSPKDPRAMWEPAE</sequence>
<organism evidence="2 3">
    <name type="scientific">Microbacterium protaetiae</name>
    <dbReference type="NCBI Taxonomy" id="2509458"/>
    <lineage>
        <taxon>Bacteria</taxon>
        <taxon>Bacillati</taxon>
        <taxon>Actinomycetota</taxon>
        <taxon>Actinomycetes</taxon>
        <taxon>Micrococcales</taxon>
        <taxon>Microbacteriaceae</taxon>
        <taxon>Microbacterium</taxon>
    </lineage>
</organism>
<dbReference type="EMBL" id="CP035494">
    <property type="protein sequence ID" value="QAY59811.1"/>
    <property type="molecule type" value="Genomic_DNA"/>
</dbReference>
<dbReference type="Gene3D" id="3.30.950.30">
    <property type="entry name" value="Schlafen, AAA domain"/>
    <property type="match status" value="1"/>
</dbReference>
<protein>
    <submittedName>
        <fullName evidence="2">ArsR family transcriptional regulator</fullName>
    </submittedName>
</protein>